<proteinExistence type="predicted"/>
<dbReference type="AlphaFoldDB" id="A0AAE1LRT1"/>
<reference evidence="1" key="2">
    <citation type="journal article" date="2023" name="BMC Genomics">
        <title>Pest status, molecular evolution, and epigenetic factors derived from the genome assembly of Frankliniella fusca, a thysanopteran phytovirus vector.</title>
        <authorList>
            <person name="Catto M.A."/>
            <person name="Labadie P.E."/>
            <person name="Jacobson A.L."/>
            <person name="Kennedy G.G."/>
            <person name="Srinivasan R."/>
            <person name="Hunt B.G."/>
        </authorList>
    </citation>
    <scope>NUCLEOTIDE SEQUENCE</scope>
    <source>
        <strain evidence="1">PL_HMW_Pooled</strain>
    </source>
</reference>
<evidence type="ECO:0000313" key="2">
    <source>
        <dbReference type="Proteomes" id="UP001219518"/>
    </source>
</evidence>
<accession>A0AAE1LRT1</accession>
<comment type="caution">
    <text evidence="1">The sequence shown here is derived from an EMBL/GenBank/DDBJ whole genome shotgun (WGS) entry which is preliminary data.</text>
</comment>
<reference evidence="1" key="1">
    <citation type="submission" date="2021-07" db="EMBL/GenBank/DDBJ databases">
        <authorList>
            <person name="Catto M.A."/>
            <person name="Jacobson A."/>
            <person name="Kennedy G."/>
            <person name="Labadie P."/>
            <person name="Hunt B.G."/>
            <person name="Srinivasan R."/>
        </authorList>
    </citation>
    <scope>NUCLEOTIDE SEQUENCE</scope>
    <source>
        <strain evidence="1">PL_HMW_Pooled</strain>
        <tissue evidence="1">Head</tissue>
    </source>
</reference>
<protein>
    <submittedName>
        <fullName evidence="1">Latent-transforming growth factor beta-binding protein 2</fullName>
    </submittedName>
</protein>
<dbReference type="PANTHER" id="PTHR46579">
    <property type="entry name" value="F5/8 TYPE C DOMAIN-CONTAINING PROTEIN-RELATED"/>
    <property type="match status" value="1"/>
</dbReference>
<evidence type="ECO:0000313" key="1">
    <source>
        <dbReference type="EMBL" id="KAK3929390.1"/>
    </source>
</evidence>
<keyword evidence="2" id="KW-1185">Reference proteome</keyword>
<gene>
    <name evidence="1" type="ORF">KUF71_018027</name>
</gene>
<sequence length="855" mass="97117">MSWKPLVYFIVQVSRTTLLRRLDGDIYFSDASTCDSQHAEEEDATKQVPQSQNKINLQEIDCEPDSSDGHSSDGCSSGGELFECELSSEAEADTDSADELSAQSSVASDDDEDLLYDGANLTPDEAILKVLQVYIAERWTKTSLNSNVKLIKSLLPSPNLFPSSGRKLLSRLDDLSAYQIIKEHFYCSKCQTVKVNATDSCENCLNCEDCRDKDDFVKKSCDCQNTGVFLEFSIEEQLKFMFENLGLASAIDEYHSHRTVKDAHLCDITDGSEYARVRSSLTSPYDLVLLTSSDGVELSSSSKQEMWPILSVPCEVLPNRRFSYILVSGVYVDNKKPPMNVFFKPFVRNLVSIHERGGISWVHPKSKSLTTSKVVSPALCLDAPAKAIILNMKNHNHRFGCNICEQKAVRVEAAPADEVVQGKRKRKKKNMPKQKVTLRRFVFTEDDVPLRTGERMALLSDLAEARNKSRRGVIGHPIVASLPFFDTGKCLTAEYLHTVLLGVVKYFLNLMCNVRGPWYIGNNIKNIDLFVKAIKVPDFTKRLPRGLKDLKFFKGSELRAFLLFYSLPALKSYLPDEYFQHWMLLVISIYNLLKDCISDKDLNSTEIMLRCFVRDVNTLYHPRYYTYNVHNLLHLCTLVKRWGPLWATSAFEFENYNGFITSHVHGTKHLGKELLNNIRIIQSTKVLEVSLLNKFMKRAGNNQNVDTCNNKKLSVDVLSHQENAIVAAEGFLNYEIYDRIKVKGVVFTSRNYDSNVKRSNSFIQFQKPDKSIQYGEILHFIKDLSCEQFLAIVTLFKIQQTSLFFLEESLCTVPHLLPVEYAETMILVTVSDILTKVIKAGNYLCLRPNKYEVSL</sequence>
<dbReference type="EMBL" id="JAHWGI010001400">
    <property type="protein sequence ID" value="KAK3929390.1"/>
    <property type="molecule type" value="Genomic_DNA"/>
</dbReference>
<name>A0AAE1LRT1_9NEOP</name>
<dbReference type="Proteomes" id="UP001219518">
    <property type="component" value="Unassembled WGS sequence"/>
</dbReference>
<dbReference type="PANTHER" id="PTHR46579:SF1">
    <property type="entry name" value="F5_8 TYPE C DOMAIN-CONTAINING PROTEIN"/>
    <property type="match status" value="1"/>
</dbReference>
<organism evidence="1 2">
    <name type="scientific">Frankliniella fusca</name>
    <dbReference type="NCBI Taxonomy" id="407009"/>
    <lineage>
        <taxon>Eukaryota</taxon>
        <taxon>Metazoa</taxon>
        <taxon>Ecdysozoa</taxon>
        <taxon>Arthropoda</taxon>
        <taxon>Hexapoda</taxon>
        <taxon>Insecta</taxon>
        <taxon>Pterygota</taxon>
        <taxon>Neoptera</taxon>
        <taxon>Paraneoptera</taxon>
        <taxon>Thysanoptera</taxon>
        <taxon>Terebrantia</taxon>
        <taxon>Thripoidea</taxon>
        <taxon>Thripidae</taxon>
        <taxon>Frankliniella</taxon>
    </lineage>
</organism>